<evidence type="ECO:0000313" key="4">
    <source>
        <dbReference type="Proteomes" id="UP000007472"/>
    </source>
</evidence>
<dbReference type="SUPFAM" id="SSF53335">
    <property type="entry name" value="S-adenosyl-L-methionine-dependent methyltransferases"/>
    <property type="match status" value="1"/>
</dbReference>
<dbReference type="Pfam" id="PF02636">
    <property type="entry name" value="Methyltransf_28"/>
    <property type="match status" value="1"/>
</dbReference>
<dbReference type="Gene3D" id="3.40.50.12710">
    <property type="match status" value="1"/>
</dbReference>
<dbReference type="InterPro" id="IPR003788">
    <property type="entry name" value="NDUFAF7"/>
</dbReference>
<evidence type="ECO:0000256" key="2">
    <source>
        <dbReference type="ARBA" id="ARBA00022679"/>
    </source>
</evidence>
<dbReference type="InterPro" id="IPR029063">
    <property type="entry name" value="SAM-dependent_MTases_sf"/>
</dbReference>
<dbReference type="GO" id="GO:0035243">
    <property type="term" value="F:protein-arginine omega-N symmetric methyltransferase activity"/>
    <property type="evidence" value="ECO:0007669"/>
    <property type="project" value="TreeGrafter"/>
</dbReference>
<sequence length="373" mass="41944">MKNLPSPSKEAIEISQKLDKYIRQKFANRNVIEFDKWLNEVLYAPSLGYYNNALPIFGSKGDFVTAPEISHFFGKCLGNQIRQILEQCDSKHILEFGAGSGAMAKQILKASTDAHIKYFILELSADLRALQQNTLSEYADRIVWLDSLPEKFQGCILANEVLDSIPPKIFEFSDSEGHIEIGVRATEVGYEFAKVGIATHKEVLERIPNINGYRSEINFQAEAWIRSLAGLLTNGGILLIDYGFARSEYYHPQRNEGTIMCHFKHHTHSNPLINIGIQDITSHVDFTAVADSAIDAGLELWGYTTQASFLISCGLEHELLKTNDLSLSQKTGINTLISEAEMGELFKVMLFSKNLDWPEDPLGFRASDRRYSL</sequence>
<dbReference type="Proteomes" id="UP000007472">
    <property type="component" value="Chromosome"/>
</dbReference>
<evidence type="ECO:0000313" key="3">
    <source>
        <dbReference type="EMBL" id="ADU91367.1"/>
    </source>
</evidence>
<proteinExistence type="predicted"/>
<dbReference type="AlphaFoldDB" id="A0A654KG10"/>
<dbReference type="KEGG" id="teq:TEQUI_0423"/>
<dbReference type="PANTHER" id="PTHR12049">
    <property type="entry name" value="PROTEIN ARGININE METHYLTRANSFERASE NDUFAF7, MITOCHONDRIAL"/>
    <property type="match status" value="1"/>
</dbReference>
<protein>
    <submittedName>
        <fullName evidence="3">Uncharacterized conserved protein</fullName>
    </submittedName>
</protein>
<dbReference type="EMBL" id="CP002456">
    <property type="protein sequence ID" value="ADU91367.1"/>
    <property type="molecule type" value="Genomic_DNA"/>
</dbReference>
<accession>A0A654KG10</accession>
<dbReference type="InterPro" id="IPR038375">
    <property type="entry name" value="NDUFAF7_sf"/>
</dbReference>
<keyword evidence="2" id="KW-0808">Transferase</keyword>
<dbReference type="PANTHER" id="PTHR12049:SF7">
    <property type="entry name" value="PROTEIN ARGININE METHYLTRANSFERASE NDUFAF7, MITOCHONDRIAL"/>
    <property type="match status" value="1"/>
</dbReference>
<evidence type="ECO:0000256" key="1">
    <source>
        <dbReference type="ARBA" id="ARBA00022603"/>
    </source>
</evidence>
<keyword evidence="1" id="KW-0489">Methyltransferase</keyword>
<dbReference type="GO" id="GO:0032259">
    <property type="term" value="P:methylation"/>
    <property type="evidence" value="ECO:0007669"/>
    <property type="project" value="UniProtKB-KW"/>
</dbReference>
<organism evidence="3 4">
    <name type="scientific">Taylorella equigenitalis (strain MCE9)</name>
    <dbReference type="NCBI Taxonomy" id="937774"/>
    <lineage>
        <taxon>Bacteria</taxon>
        <taxon>Pseudomonadati</taxon>
        <taxon>Pseudomonadota</taxon>
        <taxon>Betaproteobacteria</taxon>
        <taxon>Burkholderiales</taxon>
        <taxon>Alcaligenaceae</taxon>
        <taxon>Taylorella</taxon>
    </lineage>
</organism>
<name>A0A654KG10_TAYEM</name>
<reference evidence="3 4" key="1">
    <citation type="journal article" date="2011" name="J. Bacteriol.">
        <title>Genome sequence of Taylorella equigenitalis MCE9, the causative agent of contagious equine metritis.</title>
        <authorList>
            <person name="Hebert L."/>
            <person name="Moumen B."/>
            <person name="Duquesne F."/>
            <person name="Breuil M.F."/>
            <person name="Laugier C."/>
            <person name="Batto J.M."/>
            <person name="Renault P."/>
            <person name="Petry S."/>
        </authorList>
    </citation>
    <scope>NUCLEOTIDE SEQUENCE [LARGE SCALE GENOMIC DNA]</scope>
    <source>
        <strain evidence="3 4">MCE9</strain>
    </source>
</reference>
<gene>
    <name evidence="3" type="ordered locus">TEQUI_0423</name>
</gene>